<dbReference type="RefSeq" id="WP_091112031.1">
    <property type="nucleotide sequence ID" value="NZ_BKAF01000006.1"/>
</dbReference>
<evidence type="ECO:0000256" key="5">
    <source>
        <dbReference type="PIRNR" id="PIRNR005536"/>
    </source>
</evidence>
<dbReference type="InterPro" id="IPR017853">
    <property type="entry name" value="GH"/>
</dbReference>
<feature type="binding site" evidence="7">
    <location>
        <position position="177"/>
    </location>
    <ligand>
        <name>substrate</name>
    </ligand>
</feature>
<dbReference type="PANTHER" id="PTHR43053:SF3">
    <property type="entry name" value="ALPHA-GALACTOSIDASE C-RELATED"/>
    <property type="match status" value="1"/>
</dbReference>
<evidence type="ECO:0000259" key="8">
    <source>
        <dbReference type="Pfam" id="PF16875"/>
    </source>
</evidence>
<dbReference type="Pfam" id="PF02065">
    <property type="entry name" value="Melibiase"/>
    <property type="match status" value="1"/>
</dbReference>
<feature type="domain" description="Glycosyl hydrolase family 36 N-terminal" evidence="8">
    <location>
        <begin position="23"/>
        <end position="262"/>
    </location>
</feature>
<dbReference type="Gene3D" id="2.70.98.60">
    <property type="entry name" value="alpha-galactosidase from lactobacil brevis"/>
    <property type="match status" value="1"/>
</dbReference>
<evidence type="ECO:0000313" key="9">
    <source>
        <dbReference type="EMBL" id="SFI16625.1"/>
    </source>
</evidence>
<feature type="binding site" evidence="7">
    <location>
        <begin position="340"/>
        <end position="341"/>
    </location>
    <ligand>
        <name>substrate</name>
    </ligand>
</feature>
<dbReference type="AlphaFoldDB" id="A0A1I3FZH3"/>
<feature type="binding site" evidence="7">
    <location>
        <begin position="450"/>
        <end position="454"/>
    </location>
    <ligand>
        <name>substrate</name>
    </ligand>
</feature>
<dbReference type="PIRSF" id="PIRSF005536">
    <property type="entry name" value="Agal"/>
    <property type="match status" value="1"/>
</dbReference>
<dbReference type="FunFam" id="3.20.20.70:FF:000118">
    <property type="entry name" value="Alpha-galactosidase"/>
    <property type="match status" value="1"/>
</dbReference>
<comment type="catalytic activity">
    <reaction evidence="1 5">
        <text>Hydrolysis of terminal, non-reducing alpha-D-galactose residues in alpha-D-galactosides, including galactose oligosaccharides, galactomannans and galactolipids.</text>
        <dbReference type="EC" id="3.2.1.22"/>
    </reaction>
</comment>
<feature type="active site" description="Proton donor" evidence="6">
    <location>
        <position position="516"/>
    </location>
</feature>
<keyword evidence="10" id="KW-1185">Reference proteome</keyword>
<dbReference type="GO" id="GO:0016052">
    <property type="term" value="P:carbohydrate catabolic process"/>
    <property type="evidence" value="ECO:0007669"/>
    <property type="project" value="InterPro"/>
</dbReference>
<comment type="similarity">
    <text evidence="5">Belongs to the glycosyl hydrolase.</text>
</comment>
<dbReference type="Pfam" id="PF16875">
    <property type="entry name" value="Glyco_hydro_36N"/>
    <property type="match status" value="1"/>
</dbReference>
<feature type="active site" description="Nucleophile" evidence="6">
    <location>
        <position position="452"/>
    </location>
</feature>
<dbReference type="InterPro" id="IPR031704">
    <property type="entry name" value="Glyco_hydro_36_N"/>
</dbReference>
<feature type="binding site" evidence="7">
    <location>
        <position position="417"/>
    </location>
    <ligand>
        <name>substrate</name>
    </ligand>
</feature>
<gene>
    <name evidence="9" type="ORF">SAMN05216561_105231</name>
</gene>
<dbReference type="STRING" id="1005945.SAMN05216561_105231"/>
<dbReference type="OrthoDB" id="9758822at2"/>
<evidence type="ECO:0000256" key="4">
    <source>
        <dbReference type="ARBA" id="ARBA00023295"/>
    </source>
</evidence>
<dbReference type="GO" id="GO:0004557">
    <property type="term" value="F:alpha-galactosidase activity"/>
    <property type="evidence" value="ECO:0007669"/>
    <property type="project" value="UniProtKB-UniRule"/>
</dbReference>
<dbReference type="EMBL" id="FOQG01000005">
    <property type="protein sequence ID" value="SFI16625.1"/>
    <property type="molecule type" value="Genomic_DNA"/>
</dbReference>
<reference evidence="9 10" key="1">
    <citation type="submission" date="2016-10" db="EMBL/GenBank/DDBJ databases">
        <authorList>
            <person name="de Groot N.N."/>
        </authorList>
    </citation>
    <scope>NUCLEOTIDE SEQUENCE [LARGE SCALE GENOMIC DNA]</scope>
    <source>
        <strain evidence="9 10">CGMCC 1.11156</strain>
    </source>
</reference>
<dbReference type="InterPro" id="IPR038417">
    <property type="entry name" value="Alpga-gal_N_sf"/>
</dbReference>
<dbReference type="InterPro" id="IPR050985">
    <property type="entry name" value="Alpha-glycosidase_related"/>
</dbReference>
<proteinExistence type="inferred from homology"/>
<dbReference type="PRINTS" id="PR00743">
    <property type="entry name" value="GLHYDRLASE36"/>
</dbReference>
<keyword evidence="3 5" id="KW-0378">Hydrolase</keyword>
<dbReference type="Proteomes" id="UP000198649">
    <property type="component" value="Unassembled WGS sequence"/>
</dbReference>
<dbReference type="SUPFAM" id="SSF51445">
    <property type="entry name" value="(Trans)glycosidases"/>
    <property type="match status" value="1"/>
</dbReference>
<feature type="binding site" evidence="7">
    <location>
        <position position="516"/>
    </location>
    <ligand>
        <name>substrate</name>
    </ligand>
</feature>
<evidence type="ECO:0000256" key="7">
    <source>
        <dbReference type="PIRSR" id="PIRSR005536-2"/>
    </source>
</evidence>
<evidence type="ECO:0000256" key="6">
    <source>
        <dbReference type="PIRSR" id="PIRSR005536-1"/>
    </source>
</evidence>
<feature type="binding site" evidence="7">
    <location>
        <position position="494"/>
    </location>
    <ligand>
        <name>substrate</name>
    </ligand>
</feature>
<evidence type="ECO:0000256" key="1">
    <source>
        <dbReference type="ARBA" id="ARBA00001255"/>
    </source>
</evidence>
<dbReference type="EC" id="3.2.1.22" evidence="2 5"/>
<dbReference type="Gene3D" id="3.20.20.70">
    <property type="entry name" value="Aldolase class I"/>
    <property type="match status" value="1"/>
</dbReference>
<dbReference type="PANTHER" id="PTHR43053">
    <property type="entry name" value="GLYCOSIDASE FAMILY 31"/>
    <property type="match status" value="1"/>
</dbReference>
<keyword evidence="4 5" id="KW-0326">Glycosidase</keyword>
<dbReference type="InterPro" id="IPR002252">
    <property type="entry name" value="Glyco_hydro_36"/>
</dbReference>
<accession>A0A1I3FZH3</accession>
<dbReference type="InterPro" id="IPR013785">
    <property type="entry name" value="Aldolase_TIM"/>
</dbReference>
<name>A0A1I3FZH3_9ACTN</name>
<evidence type="ECO:0000256" key="2">
    <source>
        <dbReference type="ARBA" id="ARBA00012755"/>
    </source>
</evidence>
<evidence type="ECO:0000256" key="3">
    <source>
        <dbReference type="ARBA" id="ARBA00022801"/>
    </source>
</evidence>
<organism evidence="9 10">
    <name type="scientific">Nocardioides psychrotolerans</name>
    <dbReference type="NCBI Taxonomy" id="1005945"/>
    <lineage>
        <taxon>Bacteria</taxon>
        <taxon>Bacillati</taxon>
        <taxon>Actinomycetota</taxon>
        <taxon>Actinomycetes</taxon>
        <taxon>Propionibacteriales</taxon>
        <taxon>Nocardioidaceae</taxon>
        <taxon>Nocardioides</taxon>
    </lineage>
</organism>
<dbReference type="CDD" id="cd14791">
    <property type="entry name" value="GH36"/>
    <property type="match status" value="1"/>
</dbReference>
<sequence length="717" mass="77198">MNNTSVHLTRAGVSLVLSPTPSGEPSLLHWGAALDALSDADLEALARLHRPGVPHSAVDLPRQAGLLAQSASGFTGLPALEGFRPDATAGAVAPHFTDWAWELEEGPPADAMIRLMAADDEAGWAVVVRLGLTREGLVTIGTRVTNVGVGELVLTAVRCALPVGTRATELLDLTGRWCRERSPQRRPWLIGTHLREGRHGRTGHDATLLLAAGQPGFGFRHGDVWATHVAWSGDHAAYAERTPEGECRLGGGELLGPGEIRLGEGECYESPLLVGSFSSVGLDTVGERYVAWVRRQHGDRPPRPVLVNTWEAVYFDHDLVRLTSLADAAAAVGAERFVLDDGWFRGRRHDRAGLGDWTVDPEVWPQGLHPLIDHVRSAGMDFGLWVEPEMVNEDSDLAREHPDWVLRGRAGLPVGWRHQQVLDLQVPEAYAHVRDALLALLDEYDIAFLKWDHNRDLIDAGHAARPAVHGQTLAFYRLLDGLRAAHPGLEIESCASGGGRIDLGVLARTDRVWPSDTIDAVERQRIQRWTGLLVPPEMLGTHVGGLVAHTTGRTLGLGFRAATALLGHFGIEWDLTMASDAERAEMAAWVALHKRIRPLVASGRVVRGEAPDPAVVVSGVVAPDGGEGWYVVATVATVVTQSLAPVVLPGLDPTRRYRISCETPGGQRHTADLGESWVDGDPVEVGGSVLGTVGVRLPVMAPEEACVIRAVALTPEG</sequence>
<evidence type="ECO:0000313" key="10">
    <source>
        <dbReference type="Proteomes" id="UP000198649"/>
    </source>
</evidence>
<protein>
    <recommendedName>
        <fullName evidence="2 5">Alpha-galactosidase</fullName>
        <ecNumber evidence="2 5">3.2.1.22</ecNumber>
    </recommendedName>
</protein>